<proteinExistence type="predicted"/>
<comment type="caution">
    <text evidence="1">The sequence shown here is derived from an EMBL/GenBank/DDBJ whole genome shotgun (WGS) entry which is preliminary data.</text>
</comment>
<sequence length="219" mass="25405">MGSLKKQIQAALKLHSMKMHFYDIETRYKNDSIFFISQKSEIGYLGYTFVSSKFAEFGSQLGMYISCRFGQEMKNSLAITRLVDNLNLSYKAGAKLPNCYFGFTSLYYQSHKFYLQGTASFKEKDNIEGKCMEIAEKVNALYSSKVQNFISHSIDLIDDIIEYPDNYGYPMAYILAVCYLNNKPELIEYTIKKAKQKRMYDNSSSRIEEIKHKLESYFG</sequence>
<dbReference type="Proteomes" id="UP001628220">
    <property type="component" value="Unassembled WGS sequence"/>
</dbReference>
<keyword evidence="2" id="KW-1185">Reference proteome</keyword>
<dbReference type="RefSeq" id="WP_411915722.1">
    <property type="nucleotide sequence ID" value="NZ_BAAFSF010000003.1"/>
</dbReference>
<dbReference type="EMBL" id="BAAFSF010000003">
    <property type="protein sequence ID" value="GAB1251917.1"/>
    <property type="molecule type" value="Genomic_DNA"/>
</dbReference>
<accession>A0ABQ0E2G3</accession>
<protein>
    <submittedName>
        <fullName evidence="1">Uncharacterized protein</fullName>
    </submittedName>
</protein>
<evidence type="ECO:0000313" key="1">
    <source>
        <dbReference type="EMBL" id="GAB1251917.1"/>
    </source>
</evidence>
<gene>
    <name evidence="1" type="ORF">Tsumi_10230</name>
</gene>
<evidence type="ECO:0000313" key="2">
    <source>
        <dbReference type="Proteomes" id="UP001628220"/>
    </source>
</evidence>
<reference evidence="1 2" key="1">
    <citation type="journal article" date="2025" name="Int. J. Syst. Evol. Microbiol.">
        <title>Desulfovibrio falkowii sp. nov., Porphyromonas miyakawae sp. nov., Mediterraneibacter flintii sp. nov. and Owariibacterium komagatae gen. nov., sp. nov., isolated from human faeces.</title>
        <authorList>
            <person name="Hamaguchi T."/>
            <person name="Ohara M."/>
            <person name="Hisatomi A."/>
            <person name="Sekiguchi K."/>
            <person name="Takeda J.I."/>
            <person name="Ueyama J."/>
            <person name="Ito M."/>
            <person name="Nishiwaki H."/>
            <person name="Ogi T."/>
            <person name="Hirayama M."/>
            <person name="Ohkuma M."/>
            <person name="Sakamoto M."/>
            <person name="Ohno K."/>
        </authorList>
    </citation>
    <scope>NUCLEOTIDE SEQUENCE [LARGE SCALE GENOMIC DNA]</scope>
    <source>
        <strain evidence="1 2">13CB11C</strain>
    </source>
</reference>
<organism evidence="1 2">
    <name type="scientific">Porphyromonas miyakawae</name>
    <dbReference type="NCBI Taxonomy" id="3137470"/>
    <lineage>
        <taxon>Bacteria</taxon>
        <taxon>Pseudomonadati</taxon>
        <taxon>Bacteroidota</taxon>
        <taxon>Bacteroidia</taxon>
        <taxon>Bacteroidales</taxon>
        <taxon>Porphyromonadaceae</taxon>
        <taxon>Porphyromonas</taxon>
    </lineage>
</organism>
<name>A0ABQ0E2G3_9PORP</name>